<dbReference type="Pfam" id="PF01149">
    <property type="entry name" value="Fapy_DNA_glyco"/>
    <property type="match status" value="1"/>
</dbReference>
<feature type="domain" description="Formamidopyrimidine-DNA glycosylase catalytic" evidence="1">
    <location>
        <begin position="3"/>
        <end position="96"/>
    </location>
</feature>
<accession>A0AAE4Z836</accession>
<gene>
    <name evidence="2" type="ORF">GWO12_04865</name>
</gene>
<evidence type="ECO:0000313" key="2">
    <source>
        <dbReference type="EMBL" id="NIR74427.1"/>
    </source>
</evidence>
<proteinExistence type="predicted"/>
<name>A0AAE4Z836_9BACT</name>
<dbReference type="GO" id="GO:0008270">
    <property type="term" value="F:zinc ion binding"/>
    <property type="evidence" value="ECO:0007669"/>
    <property type="project" value="InterPro"/>
</dbReference>
<dbReference type="SUPFAM" id="SSF81624">
    <property type="entry name" value="N-terminal domain of MutM-like DNA repair proteins"/>
    <property type="match status" value="1"/>
</dbReference>
<evidence type="ECO:0000313" key="3">
    <source>
        <dbReference type="Proteomes" id="UP000702544"/>
    </source>
</evidence>
<reference evidence="2 3" key="1">
    <citation type="submission" date="2020-01" db="EMBL/GenBank/DDBJ databases">
        <title>Genomes assembled from Gulf of Kutch pelagic sediment metagenomes.</title>
        <authorList>
            <person name="Chandrashekar M."/>
            <person name="Mahajan M.S."/>
            <person name="Dave K.J."/>
            <person name="Vatsa P."/>
            <person name="Nathani N.M."/>
        </authorList>
    </citation>
    <scope>NUCLEOTIDE SEQUENCE [LARGE SCALE GENOMIC DNA]</scope>
    <source>
        <strain evidence="2">KS3-K002</strain>
    </source>
</reference>
<dbReference type="AlphaFoldDB" id="A0AAE4Z836"/>
<dbReference type="PANTHER" id="PTHR42697">
    <property type="entry name" value="ENDONUCLEASE 8"/>
    <property type="match status" value="1"/>
</dbReference>
<dbReference type="Proteomes" id="UP000702544">
    <property type="component" value="Unassembled WGS sequence"/>
</dbReference>
<dbReference type="GO" id="GO:0003906">
    <property type="term" value="F:DNA-(apurinic or apyrimidinic site) endonuclease activity"/>
    <property type="evidence" value="ECO:0007669"/>
    <property type="project" value="InterPro"/>
</dbReference>
<protein>
    <recommendedName>
        <fullName evidence="1">Formamidopyrimidine-DNA glycosylase catalytic domain-containing protein</fullName>
    </recommendedName>
</protein>
<dbReference type="InterPro" id="IPR012319">
    <property type="entry name" value="FPG_cat"/>
</dbReference>
<dbReference type="Gene3D" id="3.20.190.10">
    <property type="entry name" value="MutM-like, N-terminal"/>
    <property type="match status" value="1"/>
</dbReference>
<evidence type="ECO:0000259" key="1">
    <source>
        <dbReference type="SMART" id="SM00898"/>
    </source>
</evidence>
<dbReference type="SMART" id="SM00898">
    <property type="entry name" value="Fapy_DNA_glyco"/>
    <property type="match status" value="1"/>
</dbReference>
<dbReference type="GO" id="GO:0000703">
    <property type="term" value="F:oxidized pyrimidine nucleobase lesion DNA N-glycosylase activity"/>
    <property type="evidence" value="ECO:0007669"/>
    <property type="project" value="TreeGrafter"/>
</dbReference>
<dbReference type="PANTHER" id="PTHR42697:SF1">
    <property type="entry name" value="ENDONUCLEASE 8"/>
    <property type="match status" value="1"/>
</dbReference>
<dbReference type="GO" id="GO:0006284">
    <property type="term" value="P:base-excision repair"/>
    <property type="evidence" value="ECO:0007669"/>
    <property type="project" value="InterPro"/>
</dbReference>
<dbReference type="EMBL" id="JAACAK010000041">
    <property type="protein sequence ID" value="NIR74427.1"/>
    <property type="molecule type" value="Genomic_DNA"/>
</dbReference>
<sequence>MAEGHSVVRWARALRPLVGEPLERVDVPARWMERGAALPGQHISGVRTHGKHLLIELSGSLTIHCHAMMYGSCQFGAAGMAPRKPEKNVTAPPAHRAA</sequence>
<organism evidence="2 3">
    <name type="scientific">Candidatus Kutchimonas denitrificans</name>
    <dbReference type="NCBI Taxonomy" id="3056748"/>
    <lineage>
        <taxon>Bacteria</taxon>
        <taxon>Pseudomonadati</taxon>
        <taxon>Gemmatimonadota</taxon>
        <taxon>Gemmatimonadia</taxon>
        <taxon>Candidatus Palauibacterales</taxon>
        <taxon>Candidatus Palauibacteraceae</taxon>
        <taxon>Candidatus Kutchimonas</taxon>
    </lineage>
</organism>
<comment type="caution">
    <text evidence="2">The sequence shown here is derived from an EMBL/GenBank/DDBJ whole genome shotgun (WGS) entry which is preliminary data.</text>
</comment>
<dbReference type="InterPro" id="IPR035937">
    <property type="entry name" value="FPG_N"/>
</dbReference>